<feature type="chain" id="PRO_5027932711" evidence="3">
    <location>
        <begin position="25"/>
        <end position="243"/>
    </location>
</feature>
<dbReference type="Proteomes" id="UP000515151">
    <property type="component" value="Chromosome 2"/>
</dbReference>
<evidence type="ECO:0000313" key="6">
    <source>
        <dbReference type="RefSeq" id="XP_031383029.1"/>
    </source>
</evidence>
<evidence type="ECO:0000313" key="5">
    <source>
        <dbReference type="Proteomes" id="UP000515151"/>
    </source>
</evidence>
<dbReference type="InterPro" id="IPR008974">
    <property type="entry name" value="TRAF-like"/>
</dbReference>
<reference evidence="5" key="1">
    <citation type="journal article" date="2020" name="Plant Biotechnol. J.">
        <title>The pomegranate (Punica granatum L.) draft genome dissects genetic divergence between soft- and hard-seeded cultivars.</title>
        <authorList>
            <person name="Luo X."/>
            <person name="Li H."/>
            <person name="Wu Z."/>
            <person name="Yao W."/>
            <person name="Zhao P."/>
            <person name="Cao D."/>
            <person name="Yu H."/>
            <person name="Li K."/>
            <person name="Poudel K."/>
            <person name="Zhao D."/>
            <person name="Zhang F."/>
            <person name="Xia X."/>
            <person name="Chen L."/>
            <person name="Wang Q."/>
            <person name="Jing D."/>
            <person name="Cao S."/>
        </authorList>
    </citation>
    <scope>NUCLEOTIDE SEQUENCE [LARGE SCALE GENOMIC DNA]</scope>
    <source>
        <strain evidence="5">cv. Tunisia</strain>
    </source>
</reference>
<feature type="compositionally biased region" description="Basic and acidic residues" evidence="2">
    <location>
        <begin position="230"/>
        <end position="243"/>
    </location>
</feature>
<dbReference type="PROSITE" id="PS50144">
    <property type="entry name" value="MATH"/>
    <property type="match status" value="1"/>
</dbReference>
<dbReference type="PANTHER" id="PTHR46236:SF35">
    <property type="entry name" value="MATH DOMAIN-CONTAINING PROTEIN"/>
    <property type="match status" value="1"/>
</dbReference>
<feature type="domain" description="MATH" evidence="4">
    <location>
        <begin position="75"/>
        <end position="201"/>
    </location>
</feature>
<keyword evidence="1" id="KW-0175">Coiled coil</keyword>
<evidence type="ECO:0000256" key="2">
    <source>
        <dbReference type="SAM" id="MobiDB-lite"/>
    </source>
</evidence>
<protein>
    <submittedName>
        <fullName evidence="6">Ubiquitin carboxyl-terminal hydrolase 12-like</fullName>
    </submittedName>
</protein>
<dbReference type="InterPro" id="IPR050804">
    <property type="entry name" value="MCC"/>
</dbReference>
<evidence type="ECO:0000259" key="4">
    <source>
        <dbReference type="PROSITE" id="PS50144"/>
    </source>
</evidence>
<dbReference type="RefSeq" id="XP_031383029.1">
    <property type="nucleotide sequence ID" value="XM_031527169.1"/>
</dbReference>
<dbReference type="OrthoDB" id="289038at2759"/>
<accession>A0A6P8CKX3</accession>
<dbReference type="CDD" id="cd00121">
    <property type="entry name" value="MATH"/>
    <property type="match status" value="1"/>
</dbReference>
<name>A0A6P8CKX3_PUNGR</name>
<dbReference type="Gene3D" id="2.60.210.10">
    <property type="entry name" value="Apoptosis, Tumor Necrosis Factor Receptor Associated Protein 2, Chain A"/>
    <property type="match status" value="1"/>
</dbReference>
<feature type="region of interest" description="Disordered" evidence="2">
    <location>
        <begin position="219"/>
        <end position="243"/>
    </location>
</feature>
<keyword evidence="3" id="KW-0732">Signal</keyword>
<evidence type="ECO:0000256" key="3">
    <source>
        <dbReference type="SAM" id="SignalP"/>
    </source>
</evidence>
<dbReference type="SUPFAM" id="SSF49599">
    <property type="entry name" value="TRAF domain-like"/>
    <property type="match status" value="1"/>
</dbReference>
<keyword evidence="5" id="KW-1185">Reference proteome</keyword>
<dbReference type="Pfam" id="PF22486">
    <property type="entry name" value="MATH_2"/>
    <property type="match status" value="1"/>
</dbReference>
<dbReference type="PANTHER" id="PTHR46236">
    <property type="entry name" value="TRAF-LIKE SUPERFAMILY PROTEIN"/>
    <property type="match status" value="1"/>
</dbReference>
<reference evidence="6" key="2">
    <citation type="submission" date="2025-08" db="UniProtKB">
        <authorList>
            <consortium name="RefSeq"/>
        </authorList>
    </citation>
    <scope>IDENTIFICATION</scope>
    <source>
        <tissue evidence="6">Leaf</tissue>
    </source>
</reference>
<dbReference type="AlphaFoldDB" id="A0A6P8CKX3"/>
<evidence type="ECO:0000256" key="1">
    <source>
        <dbReference type="ARBA" id="ARBA00023054"/>
    </source>
</evidence>
<organism evidence="5 6">
    <name type="scientific">Punica granatum</name>
    <name type="common">Pomegranate</name>
    <dbReference type="NCBI Taxonomy" id="22663"/>
    <lineage>
        <taxon>Eukaryota</taxon>
        <taxon>Viridiplantae</taxon>
        <taxon>Streptophyta</taxon>
        <taxon>Embryophyta</taxon>
        <taxon>Tracheophyta</taxon>
        <taxon>Spermatophyta</taxon>
        <taxon>Magnoliopsida</taxon>
        <taxon>eudicotyledons</taxon>
        <taxon>Gunneridae</taxon>
        <taxon>Pentapetalae</taxon>
        <taxon>rosids</taxon>
        <taxon>malvids</taxon>
        <taxon>Myrtales</taxon>
        <taxon>Lythraceae</taxon>
        <taxon>Punica</taxon>
    </lineage>
</organism>
<gene>
    <name evidence="6" type="primary">LOC116197134</name>
</gene>
<proteinExistence type="predicted"/>
<dbReference type="InterPro" id="IPR002083">
    <property type="entry name" value="MATH/TRAF_dom"/>
</dbReference>
<dbReference type="SMART" id="SM00061">
    <property type="entry name" value="MATH"/>
    <property type="match status" value="1"/>
</dbReference>
<dbReference type="GeneID" id="116197134"/>
<sequence length="243" mass="27528">MSCCCRSLLFLLFCFFASLFLCNCRSLLLYLGNGDIICFQKSSVRGAESCRYLTVPSFLEHMRDHQEMEAQNRPSERFTWKISNFSKLTSRKYHSEVFTVAGFKWWPILIFPKGNNADFISIYLDVPDSASLPIGWSRIVDFSLTVINQNCRDSSITKRTSHKFTRLEANWGFTSFMLLFELHDQTRGFRTQDTVVVEANVIVHSAVGVPPIVVPDAVPPPSAPSLDAYSAREMDREGPTSGT</sequence>
<feature type="signal peptide" evidence="3">
    <location>
        <begin position="1"/>
        <end position="24"/>
    </location>
</feature>